<reference evidence="2 3" key="1">
    <citation type="journal article" date="2016" name="Nat. Commun.">
        <title>Thousands of microbial genomes shed light on interconnected biogeochemical processes in an aquifer system.</title>
        <authorList>
            <person name="Anantharaman K."/>
            <person name="Brown C.T."/>
            <person name="Hug L.A."/>
            <person name="Sharon I."/>
            <person name="Castelle C.J."/>
            <person name="Probst A.J."/>
            <person name="Thomas B.C."/>
            <person name="Singh A."/>
            <person name="Wilkins M.J."/>
            <person name="Karaoz U."/>
            <person name="Brodie E.L."/>
            <person name="Williams K.H."/>
            <person name="Hubbard S.S."/>
            <person name="Banfield J.F."/>
        </authorList>
    </citation>
    <scope>NUCLEOTIDE SEQUENCE [LARGE SCALE GENOMIC DNA]</scope>
</reference>
<evidence type="ECO:0000313" key="3">
    <source>
        <dbReference type="Proteomes" id="UP000178735"/>
    </source>
</evidence>
<sequence length="376" mass="43415">MNLLKKLTVFTLILIVFNSFSLQYTLAAERKKETSKDPSAANDFKIGYADMAALLAFHPLMQYYSYDANIFIRPLKGGISKEEFLKQIRERQEKYKILKENTELEVNKLQREIDALEAEINKLRVKVSREQGLANQKYSEDYTKLSDENTRKTRTAEYHSHLSKLDRDYYDEKKKLDEQKDKKYAAMNEVIMKISEVDYLNDVDSRNFFNSILDDIDAALKETAEEKKIPVILNSNYISMFTPTEMIVQNNFENPVSTIQTNIPPMANYSYLIDNTDGPSDQMATNEINAKKDYVKSECLKLINKRIEIARLFARYQVLNKMVVYGGADLTADTLEKILKKHGVAEFKIPLIVETLKGLLNSRQNVNEPVITSPHQ</sequence>
<gene>
    <name evidence="2" type="ORF">A2008_01175</name>
</gene>
<proteinExistence type="predicted"/>
<comment type="caution">
    <text evidence="2">The sequence shown here is derived from an EMBL/GenBank/DDBJ whole genome shotgun (WGS) entry which is preliminary data.</text>
</comment>
<protein>
    <submittedName>
        <fullName evidence="2">Uncharacterized protein</fullName>
    </submittedName>
</protein>
<accession>A0A1F7WT61</accession>
<evidence type="ECO:0000313" key="2">
    <source>
        <dbReference type="EMBL" id="OGM05358.1"/>
    </source>
</evidence>
<feature type="coiled-coil region" evidence="1">
    <location>
        <begin position="81"/>
        <end position="133"/>
    </location>
</feature>
<name>A0A1F7WT61_9BACT</name>
<dbReference type="Proteomes" id="UP000178735">
    <property type="component" value="Unassembled WGS sequence"/>
</dbReference>
<organism evidence="2 3">
    <name type="scientific">Candidatus Wallbacteria bacterium GWC2_49_35</name>
    <dbReference type="NCBI Taxonomy" id="1817813"/>
    <lineage>
        <taxon>Bacteria</taxon>
        <taxon>Candidatus Walliibacteriota</taxon>
    </lineage>
</organism>
<keyword evidence="1" id="KW-0175">Coiled coil</keyword>
<dbReference type="STRING" id="1817813.A2008_01175"/>
<dbReference type="AlphaFoldDB" id="A0A1F7WT61"/>
<evidence type="ECO:0000256" key="1">
    <source>
        <dbReference type="SAM" id="Coils"/>
    </source>
</evidence>
<dbReference type="EMBL" id="MGFH01000117">
    <property type="protein sequence ID" value="OGM05358.1"/>
    <property type="molecule type" value="Genomic_DNA"/>
</dbReference>